<dbReference type="InterPro" id="IPR036864">
    <property type="entry name" value="Zn2-C6_fun-type_DNA-bd_sf"/>
</dbReference>
<dbReference type="GO" id="GO:0008270">
    <property type="term" value="F:zinc ion binding"/>
    <property type="evidence" value="ECO:0007669"/>
    <property type="project" value="InterPro"/>
</dbReference>
<organism evidence="7 8">
    <name type="scientific">Fusarium sarcochroum</name>
    <dbReference type="NCBI Taxonomy" id="1208366"/>
    <lineage>
        <taxon>Eukaryota</taxon>
        <taxon>Fungi</taxon>
        <taxon>Dikarya</taxon>
        <taxon>Ascomycota</taxon>
        <taxon>Pezizomycotina</taxon>
        <taxon>Sordariomycetes</taxon>
        <taxon>Hypocreomycetidae</taxon>
        <taxon>Hypocreales</taxon>
        <taxon>Nectriaceae</taxon>
        <taxon>Fusarium</taxon>
        <taxon>Fusarium lateritium species complex</taxon>
    </lineage>
</organism>
<feature type="domain" description="Zn(2)-C6 fungal-type" evidence="6">
    <location>
        <begin position="26"/>
        <end position="42"/>
    </location>
</feature>
<accession>A0A8H4XCN0</accession>
<dbReference type="AlphaFoldDB" id="A0A8H4XCN0"/>
<dbReference type="EMBL" id="JABEXW010000165">
    <property type="protein sequence ID" value="KAF4969331.1"/>
    <property type="molecule type" value="Genomic_DNA"/>
</dbReference>
<evidence type="ECO:0000256" key="5">
    <source>
        <dbReference type="SAM" id="MobiDB-lite"/>
    </source>
</evidence>
<keyword evidence="1" id="KW-0805">Transcription regulation</keyword>
<evidence type="ECO:0000259" key="6">
    <source>
        <dbReference type="Pfam" id="PF00172"/>
    </source>
</evidence>
<dbReference type="CDD" id="cd00067">
    <property type="entry name" value="GAL4"/>
    <property type="match status" value="1"/>
</dbReference>
<gene>
    <name evidence="7" type="ORF">FSARC_3406</name>
</gene>
<dbReference type="Proteomes" id="UP000622797">
    <property type="component" value="Unassembled WGS sequence"/>
</dbReference>
<feature type="region of interest" description="Disordered" evidence="5">
    <location>
        <begin position="38"/>
        <end position="59"/>
    </location>
</feature>
<evidence type="ECO:0000256" key="2">
    <source>
        <dbReference type="ARBA" id="ARBA00023125"/>
    </source>
</evidence>
<dbReference type="GO" id="GO:0000981">
    <property type="term" value="F:DNA-binding transcription factor activity, RNA polymerase II-specific"/>
    <property type="evidence" value="ECO:0007669"/>
    <property type="project" value="InterPro"/>
</dbReference>
<feature type="region of interest" description="Disordered" evidence="5">
    <location>
        <begin position="99"/>
        <end position="125"/>
    </location>
</feature>
<dbReference type="Gene3D" id="4.10.240.10">
    <property type="entry name" value="Zn(2)-C6 fungal-type DNA-binding domain"/>
    <property type="match status" value="1"/>
</dbReference>
<proteinExistence type="predicted"/>
<evidence type="ECO:0000256" key="1">
    <source>
        <dbReference type="ARBA" id="ARBA00023015"/>
    </source>
</evidence>
<dbReference type="OrthoDB" id="424974at2759"/>
<keyword evidence="4" id="KW-0539">Nucleus</keyword>
<reference evidence="7" key="1">
    <citation type="journal article" date="2020" name="BMC Genomics">
        <title>Correction to: Identification and distribution of gene clusters required for synthesis of sphingolipid metabolism inhibitors in diverse species of the filamentous fungus Fusarium.</title>
        <authorList>
            <person name="Kim H.S."/>
            <person name="Lohmar J.M."/>
            <person name="Busman M."/>
            <person name="Brown D.W."/>
            <person name="Naumann T.A."/>
            <person name="Divon H.H."/>
            <person name="Lysoe E."/>
            <person name="Uhlig S."/>
            <person name="Proctor R.H."/>
        </authorList>
    </citation>
    <scope>NUCLEOTIDE SEQUENCE</scope>
    <source>
        <strain evidence="7">NRRL 20472</strain>
    </source>
</reference>
<dbReference type="GO" id="GO:0000978">
    <property type="term" value="F:RNA polymerase II cis-regulatory region sequence-specific DNA binding"/>
    <property type="evidence" value="ECO:0007669"/>
    <property type="project" value="TreeGrafter"/>
</dbReference>
<evidence type="ECO:0000313" key="8">
    <source>
        <dbReference type="Proteomes" id="UP000622797"/>
    </source>
</evidence>
<dbReference type="GO" id="GO:0005634">
    <property type="term" value="C:nucleus"/>
    <property type="evidence" value="ECO:0007669"/>
    <property type="project" value="TreeGrafter"/>
</dbReference>
<dbReference type="PANTHER" id="PTHR47424:SF3">
    <property type="entry name" value="REGULATORY PROTEIN GAL4"/>
    <property type="match status" value="1"/>
</dbReference>
<evidence type="ECO:0000256" key="3">
    <source>
        <dbReference type="ARBA" id="ARBA00023163"/>
    </source>
</evidence>
<dbReference type="SUPFAM" id="SSF57701">
    <property type="entry name" value="Zn2/Cys6 DNA-binding domain"/>
    <property type="match status" value="1"/>
</dbReference>
<dbReference type="CDD" id="cd12148">
    <property type="entry name" value="fungal_TF_MHR"/>
    <property type="match status" value="1"/>
</dbReference>
<dbReference type="PANTHER" id="PTHR47424">
    <property type="entry name" value="REGULATORY PROTEIN GAL4"/>
    <property type="match status" value="1"/>
</dbReference>
<dbReference type="Pfam" id="PF00172">
    <property type="entry name" value="Zn_clus"/>
    <property type="match status" value="1"/>
</dbReference>
<reference evidence="7" key="2">
    <citation type="submission" date="2020-05" db="EMBL/GenBank/DDBJ databases">
        <authorList>
            <person name="Kim H.-S."/>
            <person name="Proctor R.H."/>
            <person name="Brown D.W."/>
        </authorList>
    </citation>
    <scope>NUCLEOTIDE SEQUENCE</scope>
    <source>
        <strain evidence="7">NRRL 20472</strain>
    </source>
</reference>
<keyword evidence="3" id="KW-0804">Transcription</keyword>
<sequence length="627" mass="70963">MATTISENSDKTFKMRRREPLRIPNACQPCRSRKIKCDGGLPVQPASQRTKRKQTVRPKVSNRSYVSILPNSALDSQTYSSETTPISTLHTPAIASAVHQPTHEICSESENSTQQQENQDDDNTYCTAHGPFSNHVTAEITSKAGAVASTSANPVPFVDAPLFGDPNLDPPNNFQSSSIDLPPRAYADRLVGIYWKHIHIGEPVLDREDFFRDYDALYSRPDTSPSADRDLWLSILYIIFALAVQRQESTPSKTRDEEANLYFQHAWALARPERFLWDSGSIEQSTQDLDDSRSGDENCPKHIRLRQQVWASCVALDRCVSWSLGKTSTPYLIPLPNRTSLLSANVNDQQDNTSLVRKLELHEIGNHIQLAQTQAQNGLSTRLGISQLHQRDYHGTAMQLEESLNRWEDDLPSDWPLSNIPSVVDITTRAERYFLHLRLLHARIFLWRPMLARFCSGKSRADNGPATSNADRPDQHLRECAAHCVKTAQSITSLIIETLDSYEPMGILPWWYRVYYLHIAGTIFLAAMLKSHLYTTEVSKSWDSLLSALRQHEHLSSYIPRCVHTFTTLSTRILELQRPDSEMNILFPVGQDEGDSVITGVFHDMGVNFDDFLFDMGDTLDNDYYVG</sequence>
<dbReference type="GO" id="GO:0000435">
    <property type="term" value="P:positive regulation of transcription from RNA polymerase II promoter by galactose"/>
    <property type="evidence" value="ECO:0007669"/>
    <property type="project" value="TreeGrafter"/>
</dbReference>
<feature type="compositionally biased region" description="Low complexity" evidence="5">
    <location>
        <begin position="108"/>
        <end position="117"/>
    </location>
</feature>
<protein>
    <recommendedName>
        <fullName evidence="6">Zn(2)-C6 fungal-type domain-containing protein</fullName>
    </recommendedName>
</protein>
<dbReference type="InterPro" id="IPR051127">
    <property type="entry name" value="Fungal_SecMet_Regulators"/>
</dbReference>
<evidence type="ECO:0000313" key="7">
    <source>
        <dbReference type="EMBL" id="KAF4969331.1"/>
    </source>
</evidence>
<comment type="caution">
    <text evidence="7">The sequence shown here is derived from an EMBL/GenBank/DDBJ whole genome shotgun (WGS) entry which is preliminary data.</text>
</comment>
<keyword evidence="2" id="KW-0238">DNA-binding</keyword>
<name>A0A8H4XCN0_9HYPO</name>
<keyword evidence="8" id="KW-1185">Reference proteome</keyword>
<evidence type="ECO:0000256" key="4">
    <source>
        <dbReference type="ARBA" id="ARBA00023242"/>
    </source>
</evidence>
<dbReference type="InterPro" id="IPR001138">
    <property type="entry name" value="Zn2Cys6_DnaBD"/>
</dbReference>